<dbReference type="EMBL" id="PZJH01000032">
    <property type="protein sequence ID" value="RAK43561.1"/>
    <property type="molecule type" value="Genomic_DNA"/>
</dbReference>
<dbReference type="RefSeq" id="WP_111714042.1">
    <property type="nucleotide sequence ID" value="NZ_CM009974.1"/>
</dbReference>
<name>A0A327ZM57_9STAP</name>
<keyword evidence="2" id="KW-1185">Reference proteome</keyword>
<reference evidence="1 2" key="1">
    <citation type="journal article" date="2018" name="Front. Microbiol.">
        <title>Description and Comparative Genomics of Macrococcus caseolyticus subsp. hominis subsp. nov., Macrococcus goetzii sp. nov., Macrococcus epidermidis sp. nov., and Macrococcus bohemicus sp. nov., Novel Macrococci From Human Clinical Material With Virulence Potential and Suspected Uptake of Foreign DNA by Natural Transformation.</title>
        <authorList>
            <person name="Maslanova I."/>
            <person name="Wertheimer Z."/>
            <person name="Sedlacek I."/>
            <person name="Svec P."/>
            <person name="Indrakova A."/>
            <person name="Kovarovic V."/>
            <person name="Schumann P."/>
            <person name="Sproer C."/>
            <person name="Kralova S."/>
            <person name="Sedo O."/>
            <person name="Kristofova L."/>
            <person name="Vrbovska V."/>
            <person name="Fuzik T."/>
            <person name="Petras P."/>
            <person name="Zdrahal Z."/>
            <person name="Ruzickova V."/>
            <person name="Doskar J."/>
            <person name="Pantucek R."/>
        </authorList>
    </citation>
    <scope>NUCLEOTIDE SEQUENCE [LARGE SCALE GENOMIC DNA]</scope>
    <source>
        <strain evidence="1 2">01/688</strain>
        <plasmid evidence="1">pZKME1</plasmid>
    </source>
</reference>
<gene>
    <name evidence="1" type="ORF">BHU61_13265</name>
</gene>
<proteinExistence type="predicted"/>
<dbReference type="Proteomes" id="UP000249808">
    <property type="component" value="Plasmid pZKME1"/>
</dbReference>
<geneLocation type="plasmid" evidence="1 2">
    <name>pZKME1</name>
</geneLocation>
<comment type="caution">
    <text evidence="1">The sequence shown here is derived from an EMBL/GenBank/DDBJ whole genome shotgun (WGS) entry which is preliminary data.</text>
</comment>
<organism evidence="1 2">
    <name type="scientific">Macrococcus epidermidis</name>
    <dbReference type="NCBI Taxonomy" id="1902580"/>
    <lineage>
        <taxon>Bacteria</taxon>
        <taxon>Bacillati</taxon>
        <taxon>Bacillota</taxon>
        <taxon>Bacilli</taxon>
        <taxon>Bacillales</taxon>
        <taxon>Staphylococcaceae</taxon>
        <taxon>Macrococcus</taxon>
    </lineage>
</organism>
<keyword evidence="1" id="KW-0614">Plasmid</keyword>
<evidence type="ECO:0000313" key="1">
    <source>
        <dbReference type="EMBL" id="RAK43561.1"/>
    </source>
</evidence>
<protein>
    <submittedName>
        <fullName evidence="1">Uncharacterized protein</fullName>
    </submittedName>
</protein>
<dbReference type="AlphaFoldDB" id="A0A327ZM57"/>
<evidence type="ECO:0000313" key="2">
    <source>
        <dbReference type="Proteomes" id="UP000249808"/>
    </source>
</evidence>
<sequence length="228" mass="26763">MTITQDVQRFTDIDVGKREDIPEITYRLDKGRKLQIAIKHQLITETAFKLYVGGSMEQYLRYKMPHEDLYALYIEKHNEANRTLKTSYKPMRIHDSTKRLKRCKHCNKLFFDMSLRNQAPCCNRNVAYDKDNRLMQRNGVILSKCYQEFDSKRKRTTDDNRSVPLYLERNIDGLLGKLDNTGNIVTDGKVRRNRKRISVKLNADYIADTKPSSVTVYSIDELNRSNSI</sequence>
<accession>A0A327ZM57</accession>